<sequence length="94" mass="10400">RELMVVCMCIIFHFLNSISSSNVLVASLEFSHRDETKLTAVTNCIHGTVDNNLIARMCAFVVGSWVCSLTPTAHNALVHSVKVNKTTSMRHPRS</sequence>
<dbReference type="EMBL" id="JASPKZ010000820">
    <property type="protein sequence ID" value="KAJ9599295.1"/>
    <property type="molecule type" value="Genomic_DNA"/>
</dbReference>
<evidence type="ECO:0000256" key="1">
    <source>
        <dbReference type="SAM" id="SignalP"/>
    </source>
</evidence>
<name>A0AAD8AIE7_DIPPU</name>
<proteinExistence type="predicted"/>
<evidence type="ECO:0000313" key="3">
    <source>
        <dbReference type="Proteomes" id="UP001233999"/>
    </source>
</evidence>
<evidence type="ECO:0000313" key="2">
    <source>
        <dbReference type="EMBL" id="KAJ9599295.1"/>
    </source>
</evidence>
<reference evidence="2" key="2">
    <citation type="submission" date="2023-05" db="EMBL/GenBank/DDBJ databases">
        <authorList>
            <person name="Fouks B."/>
        </authorList>
    </citation>
    <scope>NUCLEOTIDE SEQUENCE</scope>
    <source>
        <strain evidence="2">Stay&amp;Tobe</strain>
        <tissue evidence="2">Testes</tissue>
    </source>
</reference>
<feature type="non-terminal residue" evidence="2">
    <location>
        <position position="94"/>
    </location>
</feature>
<protein>
    <recommendedName>
        <fullName evidence="4">Secreted protein</fullName>
    </recommendedName>
</protein>
<comment type="caution">
    <text evidence="2">The sequence shown here is derived from an EMBL/GenBank/DDBJ whole genome shotgun (WGS) entry which is preliminary data.</text>
</comment>
<keyword evidence="3" id="KW-1185">Reference proteome</keyword>
<evidence type="ECO:0008006" key="4">
    <source>
        <dbReference type="Google" id="ProtNLM"/>
    </source>
</evidence>
<dbReference type="Proteomes" id="UP001233999">
    <property type="component" value="Unassembled WGS sequence"/>
</dbReference>
<organism evidence="2 3">
    <name type="scientific">Diploptera punctata</name>
    <name type="common">Pacific beetle cockroach</name>
    <dbReference type="NCBI Taxonomy" id="6984"/>
    <lineage>
        <taxon>Eukaryota</taxon>
        <taxon>Metazoa</taxon>
        <taxon>Ecdysozoa</taxon>
        <taxon>Arthropoda</taxon>
        <taxon>Hexapoda</taxon>
        <taxon>Insecta</taxon>
        <taxon>Pterygota</taxon>
        <taxon>Neoptera</taxon>
        <taxon>Polyneoptera</taxon>
        <taxon>Dictyoptera</taxon>
        <taxon>Blattodea</taxon>
        <taxon>Blaberoidea</taxon>
        <taxon>Blaberidae</taxon>
        <taxon>Diplopterinae</taxon>
        <taxon>Diploptera</taxon>
    </lineage>
</organism>
<feature type="chain" id="PRO_5041910878" description="Secreted protein" evidence="1">
    <location>
        <begin position="21"/>
        <end position="94"/>
    </location>
</feature>
<feature type="signal peptide" evidence="1">
    <location>
        <begin position="1"/>
        <end position="20"/>
    </location>
</feature>
<reference evidence="2" key="1">
    <citation type="journal article" date="2023" name="IScience">
        <title>Live-bearing cockroach genome reveals convergent evolutionary mechanisms linked to viviparity in insects and beyond.</title>
        <authorList>
            <person name="Fouks B."/>
            <person name="Harrison M.C."/>
            <person name="Mikhailova A.A."/>
            <person name="Marchal E."/>
            <person name="English S."/>
            <person name="Carruthers M."/>
            <person name="Jennings E.C."/>
            <person name="Chiamaka E.L."/>
            <person name="Frigard R.A."/>
            <person name="Pippel M."/>
            <person name="Attardo G.M."/>
            <person name="Benoit J.B."/>
            <person name="Bornberg-Bauer E."/>
            <person name="Tobe S.S."/>
        </authorList>
    </citation>
    <scope>NUCLEOTIDE SEQUENCE</scope>
    <source>
        <strain evidence="2">Stay&amp;Tobe</strain>
    </source>
</reference>
<keyword evidence="1" id="KW-0732">Signal</keyword>
<accession>A0AAD8AIE7</accession>
<gene>
    <name evidence="2" type="ORF">L9F63_010223</name>
</gene>
<dbReference type="AlphaFoldDB" id="A0AAD8AIE7"/>
<feature type="non-terminal residue" evidence="2">
    <location>
        <position position="1"/>
    </location>
</feature>